<dbReference type="PANTHER" id="PTHR21063:SF4">
    <property type="entry name" value="CD48 ANTIGEN-RELATED"/>
    <property type="match status" value="1"/>
</dbReference>
<dbReference type="Pfam" id="PF07686">
    <property type="entry name" value="V-set"/>
    <property type="match status" value="1"/>
</dbReference>
<name>A0A8C1P5Z5_CYPCA</name>
<organism evidence="3 4">
    <name type="scientific">Cyprinus carpio</name>
    <name type="common">Common carp</name>
    <dbReference type="NCBI Taxonomy" id="7962"/>
    <lineage>
        <taxon>Eukaryota</taxon>
        <taxon>Metazoa</taxon>
        <taxon>Chordata</taxon>
        <taxon>Craniata</taxon>
        <taxon>Vertebrata</taxon>
        <taxon>Euteleostomi</taxon>
        <taxon>Actinopterygii</taxon>
        <taxon>Neopterygii</taxon>
        <taxon>Teleostei</taxon>
        <taxon>Ostariophysi</taxon>
        <taxon>Cypriniformes</taxon>
        <taxon>Cyprinidae</taxon>
        <taxon>Cyprininae</taxon>
        <taxon>Cyprinus</taxon>
    </lineage>
</organism>
<protein>
    <recommendedName>
        <fullName evidence="2">Immunoglobulin domain-containing protein</fullName>
    </recommendedName>
</protein>
<evidence type="ECO:0000256" key="1">
    <source>
        <dbReference type="SAM" id="Phobius"/>
    </source>
</evidence>
<evidence type="ECO:0000313" key="4">
    <source>
        <dbReference type="Proteomes" id="UP000694427"/>
    </source>
</evidence>
<keyword evidence="1" id="KW-0472">Membrane</keyword>
<keyword evidence="4" id="KW-1185">Reference proteome</keyword>
<reference evidence="3" key="1">
    <citation type="submission" date="2025-08" db="UniProtKB">
        <authorList>
            <consortium name="Ensembl"/>
        </authorList>
    </citation>
    <scope>IDENTIFICATION</scope>
</reference>
<dbReference type="SMART" id="SM00409">
    <property type="entry name" value="IG"/>
    <property type="match status" value="1"/>
</dbReference>
<dbReference type="Ensembl" id="ENSCCRT00010110532.1">
    <property type="protein sequence ID" value="ENSCCRP00010099643.1"/>
    <property type="gene ID" value="ENSCCRG00010043710.1"/>
</dbReference>
<dbReference type="InterPro" id="IPR013106">
    <property type="entry name" value="Ig_V-set"/>
</dbReference>
<proteinExistence type="predicted"/>
<evidence type="ECO:0000259" key="2">
    <source>
        <dbReference type="SMART" id="SM00409"/>
    </source>
</evidence>
<evidence type="ECO:0000313" key="3">
    <source>
        <dbReference type="Ensembl" id="ENSCCRP00010099643.1"/>
    </source>
</evidence>
<keyword evidence="1" id="KW-0812">Transmembrane</keyword>
<accession>A0A8C1P5Z5</accession>
<feature type="domain" description="Immunoglobulin" evidence="2">
    <location>
        <begin position="27"/>
        <end position="130"/>
    </location>
</feature>
<keyword evidence="1" id="KW-1133">Transmembrane helix</keyword>
<dbReference type="Gene3D" id="2.60.40.10">
    <property type="entry name" value="Immunoglobulins"/>
    <property type="match status" value="1"/>
</dbReference>
<dbReference type="InterPro" id="IPR003599">
    <property type="entry name" value="Ig_sub"/>
</dbReference>
<dbReference type="InterPro" id="IPR036179">
    <property type="entry name" value="Ig-like_dom_sf"/>
</dbReference>
<reference evidence="3" key="2">
    <citation type="submission" date="2025-09" db="UniProtKB">
        <authorList>
            <consortium name="Ensembl"/>
        </authorList>
    </citation>
    <scope>IDENTIFICATION</scope>
</reference>
<dbReference type="PANTHER" id="PTHR21063">
    <property type="entry name" value="LFA-3"/>
    <property type="match status" value="1"/>
</dbReference>
<dbReference type="SUPFAM" id="SSF48726">
    <property type="entry name" value="Immunoglobulin"/>
    <property type="match status" value="1"/>
</dbReference>
<dbReference type="InterPro" id="IPR013783">
    <property type="entry name" value="Ig-like_fold"/>
</dbReference>
<sequence>MKMNSVVLWKLCVLVVLIGVFCVGVDEVFVSVMEGDSVTLPTDVTTIQHETIKWYFNDTRIAQISGDLRFICTDVQCKDGDERFRDRLQLNNQNGSLTIINTRITDSGLYHLEIINTGRDSEKIFIVTVHGVSVAERDERKGTSEKEEESDSGLSSAAVTGICAGVSVVLLIVTAAVIYYRKRPQAGRYCEYYIQMF</sequence>
<feature type="transmembrane region" description="Helical" evidence="1">
    <location>
        <begin position="157"/>
        <end position="180"/>
    </location>
</feature>
<dbReference type="AlphaFoldDB" id="A0A8C1P5Z5"/>
<dbReference type="Proteomes" id="UP000694427">
    <property type="component" value="Unplaced"/>
</dbReference>